<keyword evidence="4" id="KW-1185">Reference proteome</keyword>
<protein>
    <submittedName>
        <fullName evidence="3">Pimeloyl-ACP methyl ester carboxylesterase</fullName>
    </submittedName>
</protein>
<dbReference type="AlphaFoldDB" id="A0A840F422"/>
<organism evidence="3 4">
    <name type="scientific">Gordonia humi</name>
    <dbReference type="NCBI Taxonomy" id="686429"/>
    <lineage>
        <taxon>Bacteria</taxon>
        <taxon>Bacillati</taxon>
        <taxon>Actinomycetota</taxon>
        <taxon>Actinomycetes</taxon>
        <taxon>Mycobacteriales</taxon>
        <taxon>Gordoniaceae</taxon>
        <taxon>Gordonia</taxon>
    </lineage>
</organism>
<name>A0A840F422_9ACTN</name>
<dbReference type="InterPro" id="IPR050471">
    <property type="entry name" value="AB_hydrolase"/>
</dbReference>
<evidence type="ECO:0000313" key="4">
    <source>
        <dbReference type="Proteomes" id="UP000551501"/>
    </source>
</evidence>
<dbReference type="PRINTS" id="PR00412">
    <property type="entry name" value="EPOXHYDRLASE"/>
</dbReference>
<evidence type="ECO:0000313" key="3">
    <source>
        <dbReference type="EMBL" id="MBB4137404.1"/>
    </source>
</evidence>
<feature type="domain" description="AB hydrolase-1" evidence="2">
    <location>
        <begin position="25"/>
        <end position="259"/>
    </location>
</feature>
<keyword evidence="1" id="KW-0575">Peroxidase</keyword>
<dbReference type="PANTHER" id="PTHR43433">
    <property type="entry name" value="HYDROLASE, ALPHA/BETA FOLD FAMILY PROTEIN"/>
    <property type="match status" value="1"/>
</dbReference>
<keyword evidence="1" id="KW-0560">Oxidoreductase</keyword>
<sequence length="269" mass="28766">MTRRHIVTANGIGINVREVGQGPPVLFVHGWSLSGQVWDRQLRVVAEAGYRAVAMDQRGHGDSDAPLDGYDIRDLTADAIGVLDALGISSAVIVGWSLGGMVALRAAHEAPDRVTSVVMVASNGVSASRTESFPFGVPAEGPLQAILAAEHKDRISLRRSAVGDPFKGDPDPAVLDWLHRISLQTPSWAGRAAMRTLMCTDQVDILDTLSVPVTALVGTADPALSLRGARWLAERPGWRLVEFDCGHYPMLECADEFDDALLAAIGNQT</sequence>
<reference evidence="3 4" key="1">
    <citation type="submission" date="2020-08" db="EMBL/GenBank/DDBJ databases">
        <title>Sequencing the genomes of 1000 actinobacteria strains.</title>
        <authorList>
            <person name="Klenk H.-P."/>
        </authorList>
    </citation>
    <scope>NUCLEOTIDE SEQUENCE [LARGE SCALE GENOMIC DNA]</scope>
    <source>
        <strain evidence="3 4">DSM 45298</strain>
    </source>
</reference>
<dbReference type="PRINTS" id="PR00111">
    <property type="entry name" value="ABHYDROLASE"/>
</dbReference>
<dbReference type="Proteomes" id="UP000551501">
    <property type="component" value="Unassembled WGS sequence"/>
</dbReference>
<accession>A0A840F422</accession>
<dbReference type="Pfam" id="PF12697">
    <property type="entry name" value="Abhydrolase_6"/>
    <property type="match status" value="1"/>
</dbReference>
<comment type="caution">
    <text evidence="3">The sequence shown here is derived from an EMBL/GenBank/DDBJ whole genome shotgun (WGS) entry which is preliminary data.</text>
</comment>
<dbReference type="RefSeq" id="WP_183372258.1">
    <property type="nucleotide sequence ID" value="NZ_BAABHL010000126.1"/>
</dbReference>
<proteinExistence type="predicted"/>
<dbReference type="InterPro" id="IPR000639">
    <property type="entry name" value="Epox_hydrolase-like"/>
</dbReference>
<evidence type="ECO:0000256" key="1">
    <source>
        <dbReference type="ARBA" id="ARBA00022559"/>
    </source>
</evidence>
<dbReference type="PANTHER" id="PTHR43433:SF1">
    <property type="entry name" value="BLL5160 PROTEIN"/>
    <property type="match status" value="1"/>
</dbReference>
<dbReference type="GO" id="GO:0004601">
    <property type="term" value="F:peroxidase activity"/>
    <property type="evidence" value="ECO:0007669"/>
    <property type="project" value="UniProtKB-KW"/>
</dbReference>
<dbReference type="SUPFAM" id="SSF53474">
    <property type="entry name" value="alpha/beta-Hydrolases"/>
    <property type="match status" value="1"/>
</dbReference>
<dbReference type="InterPro" id="IPR029058">
    <property type="entry name" value="AB_hydrolase_fold"/>
</dbReference>
<dbReference type="EMBL" id="JACIFP010000001">
    <property type="protein sequence ID" value="MBB4137404.1"/>
    <property type="molecule type" value="Genomic_DNA"/>
</dbReference>
<evidence type="ECO:0000259" key="2">
    <source>
        <dbReference type="Pfam" id="PF12697"/>
    </source>
</evidence>
<dbReference type="Gene3D" id="3.40.50.1820">
    <property type="entry name" value="alpha/beta hydrolase"/>
    <property type="match status" value="1"/>
</dbReference>
<dbReference type="InterPro" id="IPR000073">
    <property type="entry name" value="AB_hydrolase_1"/>
</dbReference>
<gene>
    <name evidence="3" type="ORF">BKA16_003956</name>
</gene>